<evidence type="ECO:0000313" key="1">
    <source>
        <dbReference type="EMBL" id="TKJ90753.1"/>
    </source>
</evidence>
<dbReference type="STRING" id="1219360.GCA_001571305_02503"/>
<dbReference type="PROSITE" id="PS51257">
    <property type="entry name" value="PROKAR_LIPOPROTEIN"/>
    <property type="match status" value="1"/>
</dbReference>
<proteinExistence type="predicted"/>
<organism evidence="1 2">
    <name type="scientific">Erwinia persicina</name>
    <dbReference type="NCBI Taxonomy" id="55211"/>
    <lineage>
        <taxon>Bacteria</taxon>
        <taxon>Pseudomonadati</taxon>
        <taxon>Pseudomonadota</taxon>
        <taxon>Gammaproteobacteria</taxon>
        <taxon>Enterobacterales</taxon>
        <taxon>Erwiniaceae</taxon>
        <taxon>Erwinia</taxon>
    </lineage>
</organism>
<dbReference type="EMBL" id="QGAC01000008">
    <property type="protein sequence ID" value="TKJ90753.1"/>
    <property type="molecule type" value="Genomic_DNA"/>
</dbReference>
<gene>
    <name evidence="1" type="ORF">EpCFBP13511_09690</name>
</gene>
<evidence type="ECO:0008006" key="3">
    <source>
        <dbReference type="Google" id="ProtNLM"/>
    </source>
</evidence>
<evidence type="ECO:0000313" key="2">
    <source>
        <dbReference type="Proteomes" id="UP000306393"/>
    </source>
</evidence>
<dbReference type="AlphaFoldDB" id="A0A356YQC9"/>
<name>A0A356YQC9_9GAMM</name>
<reference evidence="1 2" key="1">
    <citation type="journal article" date="2019" name="Sci. Rep.">
        <title>Differences in resource use lead to coexistence of seed-transmitted microbial populations.</title>
        <authorList>
            <person name="Torres-Cortes G."/>
            <person name="Garcia B.J."/>
            <person name="Compant S."/>
            <person name="Rezki S."/>
            <person name="Jones P."/>
            <person name="Preveaux A."/>
            <person name="Briand M."/>
            <person name="Roulet A."/>
            <person name="Bouchez O."/>
            <person name="Jacobson D."/>
            <person name="Barret M."/>
        </authorList>
    </citation>
    <scope>NUCLEOTIDE SEQUENCE [LARGE SCALE GENOMIC DNA]</scope>
    <source>
        <strain evidence="1 2">CFBP13511</strain>
    </source>
</reference>
<comment type="caution">
    <text evidence="1">The sequence shown here is derived from an EMBL/GenBank/DDBJ whole genome shotgun (WGS) entry which is preliminary data.</text>
</comment>
<dbReference type="Proteomes" id="UP000306393">
    <property type="component" value="Unassembled WGS sequence"/>
</dbReference>
<accession>A0A356YQC9</accession>
<sequence length="195" mass="22100">MILRSETMPYQRILPLAAFLLSGCSLLPQQEFFTPPPAGAEVAMLRIMGSTESNALYQMDNGKLRGGLIRESSLVLRNTQDQGMPRVSGKEATYTSDYFETPVYAGRKTTVYHSYNRGKNRCMNIVSFVPEKGHYYQLSQAVDLKMYRCRAWPNELVKDAGGQWVLKPIANVTYGNKYLPQDGGWQKMVRLVTEE</sequence>
<dbReference type="KEGG" id="epe:CI789_15490"/>
<protein>
    <recommendedName>
        <fullName evidence="3">Lipoprotein</fullName>
    </recommendedName>
</protein>